<evidence type="ECO:0000313" key="5">
    <source>
        <dbReference type="EMBL" id="CAB5022338.1"/>
    </source>
</evidence>
<dbReference type="EMBL" id="CAFBMM010000013">
    <property type="protein sequence ID" value="CAB4900850.1"/>
    <property type="molecule type" value="Genomic_DNA"/>
</dbReference>
<dbReference type="Gene3D" id="3.40.50.150">
    <property type="entry name" value="Vaccinia Virus protein VP39"/>
    <property type="match status" value="1"/>
</dbReference>
<dbReference type="AlphaFoldDB" id="A0A6J7LMQ3"/>
<dbReference type="GO" id="GO:0008168">
    <property type="term" value="F:methyltransferase activity"/>
    <property type="evidence" value="ECO:0007669"/>
    <property type="project" value="UniProtKB-KW"/>
</dbReference>
<keyword evidence="2" id="KW-0808">Transferase</keyword>
<gene>
    <name evidence="3" type="ORF">UFOPK3605_00473</name>
    <name evidence="4" type="ORF">UFOPK3897_00294</name>
    <name evidence="5" type="ORF">UFOPK4121_00745</name>
</gene>
<name>A0A6J7LMQ3_9ZZZZ</name>
<reference evidence="4" key="1">
    <citation type="submission" date="2020-05" db="EMBL/GenBank/DDBJ databases">
        <authorList>
            <person name="Chiriac C."/>
            <person name="Salcher M."/>
            <person name="Ghai R."/>
            <person name="Kavagutti S V."/>
        </authorList>
    </citation>
    <scope>NUCLEOTIDE SEQUENCE</scope>
</reference>
<dbReference type="PANTHER" id="PTHR43542:SF1">
    <property type="entry name" value="METHYLTRANSFERASE"/>
    <property type="match status" value="1"/>
</dbReference>
<dbReference type="EMBL" id="CAFBPQ010000018">
    <property type="protein sequence ID" value="CAB5022338.1"/>
    <property type="molecule type" value="Genomic_DNA"/>
</dbReference>
<dbReference type="GO" id="GO:0031167">
    <property type="term" value="P:rRNA methylation"/>
    <property type="evidence" value="ECO:0007669"/>
    <property type="project" value="InterPro"/>
</dbReference>
<dbReference type="PIRSF" id="PIRSF004553">
    <property type="entry name" value="CHP00095"/>
    <property type="match status" value="1"/>
</dbReference>
<dbReference type="InterPro" id="IPR029063">
    <property type="entry name" value="SAM-dependent_MTases_sf"/>
</dbReference>
<sequence length="191" mass="20584">MTKSDRRIRIISGEFGGQRISTPKGIRPTTERVREAIFSAQGDIGGLSVLDLYTGSGAFGLEAISRGSAKTVLVEHNRNVAATCRENLESIDKQGRGRLVVSEVLTFLSGSPPPEAPFDLVCCDPPYEIAATEIPLVLTNIAQPGWLTPDARVVIEQAVAREFGEVTFPKGWITASERKYGGTIVVTLKLA</sequence>
<dbReference type="EMBL" id="CAFBOF010000003">
    <property type="protein sequence ID" value="CAB4969631.1"/>
    <property type="molecule type" value="Genomic_DNA"/>
</dbReference>
<dbReference type="Pfam" id="PF03602">
    <property type="entry name" value="Cons_hypoth95"/>
    <property type="match status" value="1"/>
</dbReference>
<dbReference type="NCBIfam" id="TIGR00095">
    <property type="entry name" value="16S rRNA (guanine(966)-N(2))-methyltransferase RsmD"/>
    <property type="match status" value="1"/>
</dbReference>
<evidence type="ECO:0000313" key="3">
    <source>
        <dbReference type="EMBL" id="CAB4900850.1"/>
    </source>
</evidence>
<dbReference type="InterPro" id="IPR004398">
    <property type="entry name" value="RNA_MeTrfase_RsmD"/>
</dbReference>
<keyword evidence="1" id="KW-0489">Methyltransferase</keyword>
<dbReference type="CDD" id="cd02440">
    <property type="entry name" value="AdoMet_MTases"/>
    <property type="match status" value="1"/>
</dbReference>
<dbReference type="PANTHER" id="PTHR43542">
    <property type="entry name" value="METHYLTRANSFERASE"/>
    <property type="match status" value="1"/>
</dbReference>
<accession>A0A6J7LMQ3</accession>
<protein>
    <submittedName>
        <fullName evidence="4">Unannotated protein</fullName>
    </submittedName>
</protein>
<dbReference type="SUPFAM" id="SSF53335">
    <property type="entry name" value="S-adenosyl-L-methionine-dependent methyltransferases"/>
    <property type="match status" value="1"/>
</dbReference>
<evidence type="ECO:0000256" key="1">
    <source>
        <dbReference type="ARBA" id="ARBA00022603"/>
    </source>
</evidence>
<evidence type="ECO:0000313" key="4">
    <source>
        <dbReference type="EMBL" id="CAB4969631.1"/>
    </source>
</evidence>
<organism evidence="4">
    <name type="scientific">freshwater metagenome</name>
    <dbReference type="NCBI Taxonomy" id="449393"/>
    <lineage>
        <taxon>unclassified sequences</taxon>
        <taxon>metagenomes</taxon>
        <taxon>ecological metagenomes</taxon>
    </lineage>
</organism>
<evidence type="ECO:0000256" key="2">
    <source>
        <dbReference type="ARBA" id="ARBA00022679"/>
    </source>
</evidence>
<proteinExistence type="predicted"/>